<feature type="region of interest" description="Disordered" evidence="1">
    <location>
        <begin position="1"/>
        <end position="37"/>
    </location>
</feature>
<protein>
    <submittedName>
        <fullName evidence="2">Uncharacterized protein</fullName>
    </submittedName>
</protein>
<gene>
    <name evidence="2" type="ORF">A10D4_01095</name>
</gene>
<sequence length="242" mass="27103">MKIPHNDSSIQTPLGALSKPDNAKNSQAQLSSTQQSLTVDQYHQTPINAPVNDTYNKTLTISASQQQLTQPLQTLIDESMHRLALATGNLYLPGGSVPKAVERMFNQFSAIMTQIGKEQPDLLHRGWGIAIDSDGNLAVTGKISEQQKSYLSERLNSNEEFVEGARQFQENYLKHSQVEYKGWGTYNVNDSNFADVFDLRELVEQSAGDAGFKKTWGKTFSWLELTDNITSQLRRKAEKYDA</sequence>
<dbReference type="PATRIC" id="fig|740709.3.peg.221"/>
<keyword evidence="3" id="KW-1185">Reference proteome</keyword>
<feature type="compositionally biased region" description="Polar residues" evidence="1">
    <location>
        <begin position="1"/>
        <end position="12"/>
    </location>
</feature>
<dbReference type="OrthoDB" id="6287057at2"/>
<organism evidence="2 3">
    <name type="scientific">Idiomarina xiamenensis 10-D-4</name>
    <dbReference type="NCBI Taxonomy" id="740709"/>
    <lineage>
        <taxon>Bacteria</taxon>
        <taxon>Pseudomonadati</taxon>
        <taxon>Pseudomonadota</taxon>
        <taxon>Gammaproteobacteria</taxon>
        <taxon>Alteromonadales</taxon>
        <taxon>Idiomarinaceae</taxon>
        <taxon>Idiomarina</taxon>
    </lineage>
</organism>
<evidence type="ECO:0000313" key="3">
    <source>
        <dbReference type="Proteomes" id="UP000014115"/>
    </source>
</evidence>
<evidence type="ECO:0000256" key="1">
    <source>
        <dbReference type="SAM" id="MobiDB-lite"/>
    </source>
</evidence>
<dbReference type="EMBL" id="AMRG01000001">
    <property type="protein sequence ID" value="EKE87647.1"/>
    <property type="molecule type" value="Genomic_DNA"/>
</dbReference>
<name>K2KM84_9GAMM</name>
<reference evidence="2 3" key="1">
    <citation type="journal article" date="2012" name="J. Bacteriol.">
        <title>Genome Sequence of Idiomarina xiamenensis Type Strain 10-D-4.</title>
        <authorList>
            <person name="Lai Q."/>
            <person name="Wang L."/>
            <person name="Wang W."/>
            <person name="Shao Z."/>
        </authorList>
    </citation>
    <scope>NUCLEOTIDE SEQUENCE [LARGE SCALE GENOMIC DNA]</scope>
    <source>
        <strain evidence="2 3">10-D-4</strain>
    </source>
</reference>
<dbReference type="eggNOG" id="ENOG50339CC">
    <property type="taxonomic scope" value="Bacteria"/>
</dbReference>
<evidence type="ECO:0000313" key="2">
    <source>
        <dbReference type="EMBL" id="EKE87647.1"/>
    </source>
</evidence>
<comment type="caution">
    <text evidence="2">The sequence shown here is derived from an EMBL/GenBank/DDBJ whole genome shotgun (WGS) entry which is preliminary data.</text>
</comment>
<dbReference type="RefSeq" id="WP_008487172.1">
    <property type="nucleotide sequence ID" value="NZ_AMRG01000001.1"/>
</dbReference>
<proteinExistence type="predicted"/>
<dbReference type="Proteomes" id="UP000014115">
    <property type="component" value="Unassembled WGS sequence"/>
</dbReference>
<accession>K2KM84</accession>
<dbReference type="STRING" id="740709.A10D4_01095"/>
<dbReference type="AlphaFoldDB" id="K2KM84"/>
<feature type="compositionally biased region" description="Low complexity" evidence="1">
    <location>
        <begin position="26"/>
        <end position="37"/>
    </location>
</feature>